<proteinExistence type="predicted"/>
<reference evidence="2 3" key="1">
    <citation type="submission" date="2016-10" db="EMBL/GenBank/DDBJ databases">
        <authorList>
            <person name="de Groot N.N."/>
        </authorList>
    </citation>
    <scope>NUCLEOTIDE SEQUENCE [LARGE SCALE GENOMIC DNA]</scope>
    <source>
        <strain evidence="2 3">DSM 21800</strain>
    </source>
</reference>
<feature type="transmembrane region" description="Helical" evidence="1">
    <location>
        <begin position="6"/>
        <end position="29"/>
    </location>
</feature>
<dbReference type="RefSeq" id="WP_197679960.1">
    <property type="nucleotide sequence ID" value="NZ_LT629772.1"/>
</dbReference>
<name>A0A1H1NLL2_9ACTN</name>
<dbReference type="Pfam" id="PF13781">
    <property type="entry name" value="DoxX_3"/>
    <property type="match status" value="1"/>
</dbReference>
<dbReference type="InterPro" id="IPR025695">
    <property type="entry name" value="DoxX-like"/>
</dbReference>
<gene>
    <name evidence="2" type="ORF">SAMN04489812_0563</name>
</gene>
<keyword evidence="1" id="KW-0812">Transmembrane</keyword>
<keyword evidence="1" id="KW-0472">Membrane</keyword>
<protein>
    <submittedName>
        <fullName evidence="2">DoxX-like family protein</fullName>
    </submittedName>
</protein>
<evidence type="ECO:0000313" key="3">
    <source>
        <dbReference type="Proteomes" id="UP000199103"/>
    </source>
</evidence>
<keyword evidence="3" id="KW-1185">Reference proteome</keyword>
<evidence type="ECO:0000256" key="1">
    <source>
        <dbReference type="SAM" id="Phobius"/>
    </source>
</evidence>
<sequence length="140" mass="14866">MNAIPRSLIIFGRIALLLVWIYEGLIAKLGGQRADEQGIAEAVPLLPDHLAGLALRALGGYEVLLGVWVLIGLLPRIAATLQTLTLIAVSSTGLLFGREQIGEPLDLVIKNLALIALVWLVAAAASVRTDSVRDREPADG</sequence>
<dbReference type="STRING" id="630515.SAMN04489812_0563"/>
<keyword evidence="1" id="KW-1133">Transmembrane helix</keyword>
<organism evidence="2 3">
    <name type="scientific">Microlunatus soli</name>
    <dbReference type="NCBI Taxonomy" id="630515"/>
    <lineage>
        <taxon>Bacteria</taxon>
        <taxon>Bacillati</taxon>
        <taxon>Actinomycetota</taxon>
        <taxon>Actinomycetes</taxon>
        <taxon>Propionibacteriales</taxon>
        <taxon>Propionibacteriaceae</taxon>
        <taxon>Microlunatus</taxon>
    </lineage>
</organism>
<evidence type="ECO:0000313" key="2">
    <source>
        <dbReference type="EMBL" id="SDR99884.1"/>
    </source>
</evidence>
<dbReference type="AlphaFoldDB" id="A0A1H1NLL2"/>
<dbReference type="EMBL" id="LT629772">
    <property type="protein sequence ID" value="SDR99884.1"/>
    <property type="molecule type" value="Genomic_DNA"/>
</dbReference>
<feature type="transmembrane region" description="Helical" evidence="1">
    <location>
        <begin position="50"/>
        <end position="71"/>
    </location>
</feature>
<accession>A0A1H1NLL2</accession>
<dbReference type="Proteomes" id="UP000199103">
    <property type="component" value="Chromosome I"/>
</dbReference>